<sequence length="117" mass="13902">MQDPRKNDLKKLTNAISFLQKRKESHEQELLFEENQLKRILAVQDAAHKKIEQMAKMQDLQWLLSQDRHELNKLMETLKTFLDMNQDMQDTGFYKAATIYIDEHCNESELKAPQLPQ</sequence>
<dbReference type="InParanoid" id="A0A6I8V4J3"/>
<dbReference type="KEGG" id="dpo:6897857"/>
<reference evidence="2" key="1">
    <citation type="submission" date="2024-06" db="UniProtKB">
        <authorList>
            <consortium name="RefSeq"/>
        </authorList>
    </citation>
    <scope>NUCLEOTIDE SEQUENCE [LARGE SCALE GENOMIC DNA]</scope>
    <source>
        <strain evidence="2">MV2-25</strain>
    </source>
</reference>
<organism evidence="2 3">
    <name type="scientific">Drosophila pseudoobscura pseudoobscura</name>
    <name type="common">Fruit fly</name>
    <dbReference type="NCBI Taxonomy" id="46245"/>
    <lineage>
        <taxon>Eukaryota</taxon>
        <taxon>Metazoa</taxon>
        <taxon>Ecdysozoa</taxon>
        <taxon>Arthropoda</taxon>
        <taxon>Hexapoda</taxon>
        <taxon>Insecta</taxon>
        <taxon>Pterygota</taxon>
        <taxon>Neoptera</taxon>
        <taxon>Endopterygota</taxon>
        <taxon>Diptera</taxon>
        <taxon>Brachycera</taxon>
        <taxon>Muscomorpha</taxon>
        <taxon>Ephydroidea</taxon>
        <taxon>Drosophilidae</taxon>
        <taxon>Drosophila</taxon>
        <taxon>Sophophora</taxon>
    </lineage>
</organism>
<proteinExistence type="predicted"/>
<evidence type="ECO:0000313" key="3">
    <source>
        <dbReference type="RefSeq" id="XP_002137960.2"/>
    </source>
</evidence>
<keyword evidence="1" id="KW-0175">Coiled coil</keyword>
<evidence type="ECO:0000313" key="2">
    <source>
        <dbReference type="Proteomes" id="UP000001819"/>
    </source>
</evidence>
<accession>A0A6I8V4J3</accession>
<dbReference type="RefSeq" id="XP_002137960.2">
    <property type="nucleotide sequence ID" value="XM_002137924.2"/>
</dbReference>
<evidence type="ECO:0008006" key="4">
    <source>
        <dbReference type="Google" id="ProtNLM"/>
    </source>
</evidence>
<keyword evidence="2" id="KW-1185">Reference proteome</keyword>
<evidence type="ECO:0000256" key="1">
    <source>
        <dbReference type="SAM" id="Coils"/>
    </source>
</evidence>
<dbReference type="Proteomes" id="UP000001819">
    <property type="component" value="Chromosome 2"/>
</dbReference>
<gene>
    <name evidence="3" type="primary">LOC6897857</name>
</gene>
<name>A0A6I8V4J3_DROPS</name>
<feature type="coiled-coil region" evidence="1">
    <location>
        <begin position="9"/>
        <end position="36"/>
    </location>
</feature>
<reference evidence="3" key="2">
    <citation type="submission" date="2025-08" db="UniProtKB">
        <authorList>
            <consortium name="RefSeq"/>
        </authorList>
    </citation>
    <scope>IDENTIFICATION</scope>
    <source>
        <strain evidence="3">MV-25-SWS-2005</strain>
        <tissue evidence="3">Whole body</tissue>
    </source>
</reference>
<protein>
    <recommendedName>
        <fullName evidence="4">Tubulin-specific chaperone A</fullName>
    </recommendedName>
</protein>
<dbReference type="GO" id="GO:0048487">
    <property type="term" value="F:beta-tubulin binding"/>
    <property type="evidence" value="ECO:0007669"/>
    <property type="project" value="InterPro"/>
</dbReference>
<dbReference type="GO" id="GO:0007021">
    <property type="term" value="P:tubulin complex assembly"/>
    <property type="evidence" value="ECO:0007669"/>
    <property type="project" value="InterPro"/>
</dbReference>
<dbReference type="GO" id="GO:0007023">
    <property type="term" value="P:post-chaperonin tubulin folding pathway"/>
    <property type="evidence" value="ECO:0007669"/>
    <property type="project" value="InterPro"/>
</dbReference>
<dbReference type="AlphaFoldDB" id="A0A6I8V4J3"/>
<dbReference type="SUPFAM" id="SSF46988">
    <property type="entry name" value="Tubulin chaperone cofactor A"/>
    <property type="match status" value="1"/>
</dbReference>
<dbReference type="InterPro" id="IPR036126">
    <property type="entry name" value="TBCA_sf"/>
</dbReference>